<gene>
    <name evidence="11" type="ORF">SORBI_3004G246000</name>
</gene>
<dbReference type="GO" id="GO:0005524">
    <property type="term" value="F:ATP binding"/>
    <property type="evidence" value="ECO:0007669"/>
    <property type="project" value="UniProtKB-KW"/>
</dbReference>
<evidence type="ECO:0000313" key="11">
    <source>
        <dbReference type="EMBL" id="KXG30805.1"/>
    </source>
</evidence>
<dbReference type="Proteomes" id="UP000000768">
    <property type="component" value="Chromosome 4"/>
</dbReference>
<dbReference type="InterPro" id="IPR027417">
    <property type="entry name" value="P-loop_NTPase"/>
</dbReference>
<evidence type="ECO:0000256" key="1">
    <source>
        <dbReference type="ARBA" id="ARBA00008792"/>
    </source>
</evidence>
<dbReference type="CDD" id="cd18791">
    <property type="entry name" value="SF2_C_RHA"/>
    <property type="match status" value="1"/>
</dbReference>
<dbReference type="Pfam" id="PF07717">
    <property type="entry name" value="OB_NTP_bind"/>
    <property type="match status" value="1"/>
</dbReference>
<dbReference type="Pfam" id="PF21010">
    <property type="entry name" value="HA2_C"/>
    <property type="match status" value="1"/>
</dbReference>
<dbReference type="OrthoDB" id="10253254at2759"/>
<keyword evidence="5" id="KW-0347">Helicase</keyword>
<evidence type="ECO:0000256" key="4">
    <source>
        <dbReference type="ARBA" id="ARBA00022801"/>
    </source>
</evidence>
<dbReference type="PROSITE" id="PS51194">
    <property type="entry name" value="HELICASE_CTER"/>
    <property type="match status" value="1"/>
</dbReference>
<dbReference type="Pfam" id="PF23362">
    <property type="entry name" value="DHX37_C"/>
    <property type="match status" value="1"/>
</dbReference>
<reference evidence="12" key="2">
    <citation type="journal article" date="2018" name="Plant J.">
        <title>The Sorghum bicolor reference genome: improved assembly, gene annotations, a transcriptome atlas, and signatures of genome organization.</title>
        <authorList>
            <person name="McCormick R.F."/>
            <person name="Truong S.K."/>
            <person name="Sreedasyam A."/>
            <person name="Jenkins J."/>
            <person name="Shu S."/>
            <person name="Sims D."/>
            <person name="Kennedy M."/>
            <person name="Amirebrahimi M."/>
            <person name="Weers B.D."/>
            <person name="McKinley B."/>
            <person name="Mattison A."/>
            <person name="Morishige D.T."/>
            <person name="Grimwood J."/>
            <person name="Schmutz J."/>
            <person name="Mullet J.E."/>
        </authorList>
    </citation>
    <scope>NUCLEOTIDE SEQUENCE [LARGE SCALE GENOMIC DNA]</scope>
    <source>
        <strain evidence="12">cv. BTx623</strain>
    </source>
</reference>
<dbReference type="InterPro" id="IPR011545">
    <property type="entry name" value="DEAD/DEAH_box_helicase_dom"/>
</dbReference>
<evidence type="ECO:0000256" key="8">
    <source>
        <dbReference type="SAM" id="MobiDB-lite"/>
    </source>
</evidence>
<dbReference type="GO" id="GO:0005730">
    <property type="term" value="C:nucleolus"/>
    <property type="evidence" value="ECO:0000318"/>
    <property type="project" value="GO_Central"/>
</dbReference>
<dbReference type="SUPFAM" id="SSF52540">
    <property type="entry name" value="P-loop containing nucleoside triphosphate hydrolases"/>
    <property type="match status" value="1"/>
</dbReference>
<dbReference type="SMART" id="SM00490">
    <property type="entry name" value="HELICc"/>
    <property type="match status" value="1"/>
</dbReference>
<dbReference type="CDD" id="cd17982">
    <property type="entry name" value="DEXHc_DHX37"/>
    <property type="match status" value="1"/>
</dbReference>
<keyword evidence="12" id="KW-1185">Reference proteome</keyword>
<dbReference type="FunFam" id="1.20.120.1080:FF:000021">
    <property type="entry name" value="ATP-dependent RNA helicase DEAH13"/>
    <property type="match status" value="1"/>
</dbReference>
<dbReference type="InterPro" id="IPR011709">
    <property type="entry name" value="DEAD-box_helicase_OB_fold"/>
</dbReference>
<feature type="compositionally biased region" description="Acidic residues" evidence="8">
    <location>
        <begin position="569"/>
        <end position="593"/>
    </location>
</feature>
<dbReference type="EC" id="3.6.4.13" evidence="2"/>
<organism evidence="11 12">
    <name type="scientific">Sorghum bicolor</name>
    <name type="common">Sorghum</name>
    <name type="synonym">Sorghum vulgare</name>
    <dbReference type="NCBI Taxonomy" id="4558"/>
    <lineage>
        <taxon>Eukaryota</taxon>
        <taxon>Viridiplantae</taxon>
        <taxon>Streptophyta</taxon>
        <taxon>Embryophyta</taxon>
        <taxon>Tracheophyta</taxon>
        <taxon>Spermatophyta</taxon>
        <taxon>Magnoliopsida</taxon>
        <taxon>Liliopsida</taxon>
        <taxon>Poales</taxon>
        <taxon>Poaceae</taxon>
        <taxon>PACMAD clade</taxon>
        <taxon>Panicoideae</taxon>
        <taxon>Andropogonodae</taxon>
        <taxon>Andropogoneae</taxon>
        <taxon>Sorghinae</taxon>
        <taxon>Sorghum</taxon>
    </lineage>
</organism>
<dbReference type="PANTHER" id="PTHR18934:SF99">
    <property type="entry name" value="ATP-DEPENDENT RNA HELICASE DHX37-RELATED"/>
    <property type="match status" value="1"/>
</dbReference>
<keyword evidence="4" id="KW-0378">Hydrolase</keyword>
<dbReference type="InterPro" id="IPR001650">
    <property type="entry name" value="Helicase_C-like"/>
</dbReference>
<evidence type="ECO:0000259" key="9">
    <source>
        <dbReference type="PROSITE" id="PS51192"/>
    </source>
</evidence>
<reference evidence="11 12" key="1">
    <citation type="journal article" date="2009" name="Nature">
        <title>The Sorghum bicolor genome and the diversification of grasses.</title>
        <authorList>
            <person name="Paterson A.H."/>
            <person name="Bowers J.E."/>
            <person name="Bruggmann R."/>
            <person name="Dubchak I."/>
            <person name="Grimwood J."/>
            <person name="Gundlach H."/>
            <person name="Haberer G."/>
            <person name="Hellsten U."/>
            <person name="Mitros T."/>
            <person name="Poliakov A."/>
            <person name="Schmutz J."/>
            <person name="Spannagl M."/>
            <person name="Tang H."/>
            <person name="Wang X."/>
            <person name="Wicker T."/>
            <person name="Bharti A.K."/>
            <person name="Chapman J."/>
            <person name="Feltus F.A."/>
            <person name="Gowik U."/>
            <person name="Grigoriev I.V."/>
            <person name="Lyons E."/>
            <person name="Maher C.A."/>
            <person name="Martis M."/>
            <person name="Narechania A."/>
            <person name="Otillar R.P."/>
            <person name="Penning B.W."/>
            <person name="Salamov A.A."/>
            <person name="Wang Y."/>
            <person name="Zhang L."/>
            <person name="Carpita N.C."/>
            <person name="Freeling M."/>
            <person name="Gingle A.R."/>
            <person name="Hash C.T."/>
            <person name="Keller B."/>
            <person name="Klein P."/>
            <person name="Kresovich S."/>
            <person name="McCann M.C."/>
            <person name="Ming R."/>
            <person name="Peterson D.G."/>
            <person name="Mehboob-ur-Rahman"/>
            <person name="Ware D."/>
            <person name="Westhoff P."/>
            <person name="Mayer K.F."/>
            <person name="Messing J."/>
            <person name="Rokhsar D.S."/>
        </authorList>
    </citation>
    <scope>NUCLEOTIDE SEQUENCE [LARGE SCALE GENOMIC DNA]</scope>
    <source>
        <strain evidence="12">cv. BTx623</strain>
    </source>
</reference>
<dbReference type="GO" id="GO:0003723">
    <property type="term" value="F:RNA binding"/>
    <property type="evidence" value="ECO:0000318"/>
    <property type="project" value="GO_Central"/>
</dbReference>
<dbReference type="SMART" id="SM00847">
    <property type="entry name" value="HA2"/>
    <property type="match status" value="1"/>
</dbReference>
<feature type="region of interest" description="Disordered" evidence="8">
    <location>
        <begin position="551"/>
        <end position="593"/>
    </location>
</feature>
<evidence type="ECO:0000256" key="7">
    <source>
        <dbReference type="ARBA" id="ARBA00047984"/>
    </source>
</evidence>
<evidence type="ECO:0000256" key="6">
    <source>
        <dbReference type="ARBA" id="ARBA00022840"/>
    </source>
</evidence>
<sequence length="1276" mass="143424">MEDSNALILPCKRKNKAQGKAKDGKKAKKEDPKMSKTKLKKLQKLEEEKKKKLLQAKSIEVLQKHKISEDAHSLLHASGTIGQAETLKEKRRRAVQFSKAGLDIPEELSLFKKNGDTKVPENSDVVEQVSPSKFVEPAPILDSGRECSNGMKKGPVKAIECQPVMDFGAGIPEPKTEEPSDDAHMLTNQKIQLSTPSCSGAELDLQGKELGQGEHAVQECINPPIVVPVSRPHEVEKARRDLPIIMMEQEIMEAIYENSVVILCGETGCGKTTQVPQFLYEAGFGTSDRADRKGMIGITQPRRVAVLATARRVSYELGLKLGREVGFQVRHDRKVGSECSIKFMTDGILLREIQGDFLLKRYSVIILDEAHERSLNTDILIGMLSRIIKIRKDLYAKQQEKIRSGFKIKPEDKISQLKVVLMSATLQLKDFISNRRLFDVIPPAVKVPVRQFPVTVHFSKRTHDDYLGLAYKKVMSIHKRLPPGGILVFVTGQREVDYLCKKLRRASKVQTAKNPEKTDGEDNGPCPEVDEKEIFEAYDIDRNESEHRYDMFSSYDDDGMNAEPNIDSSDNETESEMDSETDDEESVTIETTEEDVPVLAFLKDAESSSALKASFGALSGIPSVLESAEESSDAKGEEKTSPSVSCFSKCTEHQPVSHGRLRVLPLYAMLPASQQLQVFQDTPEGERLVVVATNVAETSLTIPGIKYVIDTGKEKVKNYDHATGMSSYEVQWISKASASQRAGRAGRTGPGHCYRLYSAAAYGKDDLFPEFAEPEIKKIPVEGVVLMLKFMSIDKVENFPFPTPPNKESLVEADRCLKTLEALYSDGKLTPMGKAMAQYPMSPRHSRLLLTVIKNLKSQQQGFARSNFILGYAAAAASALSFTNPFLKQLDECDTNGESEENTNPEANGPCERKRQKKLKAVVREAREKFSNPSSDALTIARALQFFELSENPMEFCRANSLHLKTMEEMSKLRKQLLRLIFHHSKFCEEFAWNSGDSDDVEQAWRNEHSKKVLQLNEEELLGQGICAGWADRVARRIRTYSKLSEADRKVRAVRYQSCALDDTIYLHRSSSVAQVAPELVVYSELLNTKRLYMHGVTTVKPGWLLKYASSLCTFSAPLEDPKPYYDPLNDQVYCYVSPIFSRHNWQLPLHSLPIKDNTSRLQVFACALLKGDVLPCLRDVKDFLALSPCVVLGPARQRRVGDLLNRMKIGPKLVDSRAALRDVWNADPGFLYPEVKVWYQDKFHSQFDLIWEQMHQQVHLEGHKLFPKRSKKVKG</sequence>
<evidence type="ECO:0000256" key="5">
    <source>
        <dbReference type="ARBA" id="ARBA00022806"/>
    </source>
</evidence>
<feature type="domain" description="Helicase C-terminal" evidence="10">
    <location>
        <begin position="620"/>
        <end position="792"/>
    </location>
</feature>
<dbReference type="GO" id="GO:0004386">
    <property type="term" value="F:helicase activity"/>
    <property type="evidence" value="ECO:0000318"/>
    <property type="project" value="GO_Central"/>
</dbReference>
<accession>A0A194YSJ9</accession>
<name>A0A194YSJ9_SORBI</name>
<dbReference type="Pfam" id="PF00270">
    <property type="entry name" value="DEAD"/>
    <property type="match status" value="1"/>
</dbReference>
<dbReference type="InterPro" id="IPR014001">
    <property type="entry name" value="Helicase_ATP-bd"/>
</dbReference>
<evidence type="ECO:0000256" key="2">
    <source>
        <dbReference type="ARBA" id="ARBA00012552"/>
    </source>
</evidence>
<dbReference type="GO" id="GO:0000462">
    <property type="term" value="P:maturation of SSU-rRNA from tricistronic rRNA transcript (SSU-rRNA, 5.8S rRNA, LSU-rRNA)"/>
    <property type="evidence" value="ECO:0000318"/>
    <property type="project" value="GO_Central"/>
</dbReference>
<protein>
    <recommendedName>
        <fullName evidence="2">RNA helicase</fullName>
        <ecNumber evidence="2">3.6.4.13</ecNumber>
    </recommendedName>
</protein>
<dbReference type="GO" id="GO:0003724">
    <property type="term" value="F:RNA helicase activity"/>
    <property type="evidence" value="ECO:0007669"/>
    <property type="project" value="UniProtKB-EC"/>
</dbReference>
<dbReference type="SMART" id="SM00487">
    <property type="entry name" value="DEXDc"/>
    <property type="match status" value="1"/>
</dbReference>
<dbReference type="InterPro" id="IPR056371">
    <property type="entry name" value="DHX37-like_C"/>
</dbReference>
<dbReference type="Pfam" id="PF04408">
    <property type="entry name" value="WHD_HA2"/>
    <property type="match status" value="1"/>
</dbReference>
<evidence type="ECO:0000313" key="12">
    <source>
        <dbReference type="Proteomes" id="UP000000768"/>
    </source>
</evidence>
<dbReference type="Gramene" id="KXG30805">
    <property type="protein sequence ID" value="KXG30805"/>
    <property type="gene ID" value="SORBI_3004G246000"/>
</dbReference>
<dbReference type="EMBL" id="CM000763">
    <property type="protein sequence ID" value="KXG30805.1"/>
    <property type="molecule type" value="Genomic_DNA"/>
</dbReference>
<dbReference type="Pfam" id="PF00271">
    <property type="entry name" value="Helicase_C"/>
    <property type="match status" value="1"/>
</dbReference>
<feature type="region of interest" description="Disordered" evidence="8">
    <location>
        <begin position="893"/>
        <end position="915"/>
    </location>
</feature>
<feature type="compositionally biased region" description="Basic and acidic residues" evidence="8">
    <location>
        <begin position="20"/>
        <end position="34"/>
    </location>
</feature>
<comment type="catalytic activity">
    <reaction evidence="7">
        <text>ATP + H2O = ADP + phosphate + H(+)</text>
        <dbReference type="Rhea" id="RHEA:13065"/>
        <dbReference type="ChEBI" id="CHEBI:15377"/>
        <dbReference type="ChEBI" id="CHEBI:15378"/>
        <dbReference type="ChEBI" id="CHEBI:30616"/>
        <dbReference type="ChEBI" id="CHEBI:43474"/>
        <dbReference type="ChEBI" id="CHEBI:456216"/>
        <dbReference type="EC" id="3.6.4.13"/>
    </reaction>
</comment>
<dbReference type="PROSITE" id="PS00690">
    <property type="entry name" value="DEAH_ATP_HELICASE"/>
    <property type="match status" value="1"/>
</dbReference>
<dbReference type="PANTHER" id="PTHR18934">
    <property type="entry name" value="ATP-DEPENDENT RNA HELICASE"/>
    <property type="match status" value="1"/>
</dbReference>
<dbReference type="FunFam" id="3.40.50.300:FF:000637">
    <property type="entry name" value="ATP-dependent RNA helicase DHX37/DHR1"/>
    <property type="match status" value="1"/>
</dbReference>
<keyword evidence="6" id="KW-0067">ATP-binding</keyword>
<feature type="domain" description="Helicase ATP-binding" evidence="9">
    <location>
        <begin position="252"/>
        <end position="444"/>
    </location>
</feature>
<evidence type="ECO:0000256" key="3">
    <source>
        <dbReference type="ARBA" id="ARBA00022741"/>
    </source>
</evidence>
<dbReference type="InterPro" id="IPR002464">
    <property type="entry name" value="DNA/RNA_helicase_DEAH_CS"/>
</dbReference>
<evidence type="ECO:0000259" key="10">
    <source>
        <dbReference type="PROSITE" id="PS51194"/>
    </source>
</evidence>
<feature type="compositionally biased region" description="Acidic residues" evidence="8">
    <location>
        <begin position="893"/>
        <end position="903"/>
    </location>
</feature>
<dbReference type="eggNOG" id="KOG0926">
    <property type="taxonomic scope" value="Eukaryota"/>
</dbReference>
<dbReference type="AlphaFoldDB" id="A0A194YSJ9"/>
<feature type="region of interest" description="Disordered" evidence="8">
    <location>
        <begin position="509"/>
        <end position="530"/>
    </location>
</feature>
<dbReference type="InterPro" id="IPR007502">
    <property type="entry name" value="Helicase-assoc_dom"/>
</dbReference>
<dbReference type="Gene3D" id="3.40.50.300">
    <property type="entry name" value="P-loop containing nucleotide triphosphate hydrolases"/>
    <property type="match status" value="3"/>
</dbReference>
<dbReference type="FunCoup" id="A0A194YSJ9">
    <property type="interactions" value="2606"/>
</dbReference>
<dbReference type="STRING" id="4558.A0A194YSJ9"/>
<feature type="region of interest" description="Disordered" evidence="8">
    <location>
        <begin position="1"/>
        <end position="42"/>
    </location>
</feature>
<dbReference type="FunFam" id="3.40.50.300:FF:001764">
    <property type="entry name" value="ATP-dependent RNA helicase DEAH13"/>
    <property type="match status" value="1"/>
</dbReference>
<dbReference type="GO" id="GO:0016787">
    <property type="term" value="F:hydrolase activity"/>
    <property type="evidence" value="ECO:0007669"/>
    <property type="project" value="UniProtKB-KW"/>
</dbReference>
<dbReference type="InParanoid" id="A0A194YSJ9"/>
<proteinExistence type="inferred from homology"/>
<dbReference type="OMA" id="KYAYHCA"/>
<dbReference type="PROSITE" id="PS51192">
    <property type="entry name" value="HELICASE_ATP_BIND_1"/>
    <property type="match status" value="1"/>
</dbReference>
<dbReference type="InterPro" id="IPR048333">
    <property type="entry name" value="HA2_WH"/>
</dbReference>
<comment type="similarity">
    <text evidence="1">Belongs to the DEAD box helicase family. DEAH subfamily.</text>
</comment>
<keyword evidence="3" id="KW-0547">Nucleotide-binding</keyword>
<dbReference type="Gene3D" id="1.20.120.1080">
    <property type="match status" value="1"/>
</dbReference>